<name>A0A151AMP3_9CLOT</name>
<dbReference type="OrthoDB" id="1916697at2"/>
<dbReference type="STRING" id="1121338.CLTEP_27410"/>
<gene>
    <name evidence="2" type="ORF">CLTEP_27410</name>
</gene>
<organism evidence="2 3">
    <name type="scientific">Clostridium tepidiprofundi DSM 19306</name>
    <dbReference type="NCBI Taxonomy" id="1121338"/>
    <lineage>
        <taxon>Bacteria</taxon>
        <taxon>Bacillati</taxon>
        <taxon>Bacillota</taxon>
        <taxon>Clostridia</taxon>
        <taxon>Eubacteriales</taxon>
        <taxon>Clostridiaceae</taxon>
        <taxon>Clostridium</taxon>
    </lineage>
</organism>
<evidence type="ECO:0000313" key="3">
    <source>
        <dbReference type="Proteomes" id="UP000075531"/>
    </source>
</evidence>
<dbReference type="EMBL" id="LTBA01000093">
    <property type="protein sequence ID" value="KYH28899.1"/>
    <property type="molecule type" value="Genomic_DNA"/>
</dbReference>
<comment type="caution">
    <text evidence="2">The sequence shown here is derived from an EMBL/GenBank/DDBJ whole genome shotgun (WGS) entry which is preliminary data.</text>
</comment>
<proteinExistence type="predicted"/>
<accession>A0A151AMP3</accession>
<dbReference type="InterPro" id="IPR010093">
    <property type="entry name" value="SinI_DNA-bd"/>
</dbReference>
<dbReference type="GO" id="GO:0003677">
    <property type="term" value="F:DNA binding"/>
    <property type="evidence" value="ECO:0007669"/>
    <property type="project" value="InterPro"/>
</dbReference>
<dbReference type="Gene3D" id="3.90.105.50">
    <property type="match status" value="1"/>
</dbReference>
<sequence>MQKVYTAKEAAEVLKIHYNSVYQLVQEGRIKCVKVGRKILIPERCLNDFIEKSIS</sequence>
<dbReference type="InterPro" id="IPR038148">
    <property type="entry name" value="Tn1545/Tn916_Xis"/>
</dbReference>
<dbReference type="Pfam" id="PF12728">
    <property type="entry name" value="HTH_17"/>
    <property type="match status" value="1"/>
</dbReference>
<keyword evidence="3" id="KW-1185">Reference proteome</keyword>
<dbReference type="RefSeq" id="WP_084365003.1">
    <property type="nucleotide sequence ID" value="NZ_LTBA01000093.1"/>
</dbReference>
<reference evidence="2 3" key="1">
    <citation type="submission" date="2016-02" db="EMBL/GenBank/DDBJ databases">
        <title>Genome sequence of Clostridium tepidiprofundi DSM 19306.</title>
        <authorList>
            <person name="Poehlein A."/>
            <person name="Daniel R."/>
        </authorList>
    </citation>
    <scope>NUCLEOTIDE SEQUENCE [LARGE SCALE GENOMIC DNA]</scope>
    <source>
        <strain evidence="2 3">DSM 19306</strain>
    </source>
</reference>
<dbReference type="SUPFAM" id="SSF46955">
    <property type="entry name" value="Putative DNA-binding domain"/>
    <property type="match status" value="1"/>
</dbReference>
<evidence type="ECO:0000313" key="2">
    <source>
        <dbReference type="EMBL" id="KYH28899.1"/>
    </source>
</evidence>
<feature type="domain" description="Helix-turn-helix" evidence="1">
    <location>
        <begin position="4"/>
        <end position="52"/>
    </location>
</feature>
<dbReference type="InterPro" id="IPR009061">
    <property type="entry name" value="DNA-bd_dom_put_sf"/>
</dbReference>
<dbReference type="NCBIfam" id="TIGR01764">
    <property type="entry name" value="excise"/>
    <property type="match status" value="1"/>
</dbReference>
<dbReference type="InterPro" id="IPR041657">
    <property type="entry name" value="HTH_17"/>
</dbReference>
<evidence type="ECO:0000259" key="1">
    <source>
        <dbReference type="Pfam" id="PF12728"/>
    </source>
</evidence>
<dbReference type="Proteomes" id="UP000075531">
    <property type="component" value="Unassembled WGS sequence"/>
</dbReference>
<dbReference type="AlphaFoldDB" id="A0A151AMP3"/>
<dbReference type="PATRIC" id="fig|1121338.3.peg.2881"/>
<protein>
    <submittedName>
        <fullName evidence="2">Helix-turn-helix domain protein</fullName>
    </submittedName>
</protein>